<evidence type="ECO:0000313" key="1">
    <source>
        <dbReference type="EMBL" id="RYV51397.1"/>
    </source>
</evidence>
<keyword evidence="2" id="KW-1185">Reference proteome</keyword>
<gene>
    <name evidence="1" type="ORF">EUA98_08925</name>
</gene>
<dbReference type="AlphaFoldDB" id="A0A4Q5N427"/>
<dbReference type="RefSeq" id="WP_130102329.1">
    <property type="nucleotide sequence ID" value="NZ_SDWW01000017.1"/>
</dbReference>
<reference evidence="1 2" key="1">
    <citation type="submission" date="2019-01" db="EMBL/GenBank/DDBJ databases">
        <title>Novel species of Cellulomonas.</title>
        <authorList>
            <person name="Liu Q."/>
            <person name="Xin Y.-H."/>
        </authorList>
    </citation>
    <scope>NUCLEOTIDE SEQUENCE [LARGE SCALE GENOMIC DNA]</scope>
    <source>
        <strain evidence="1 2">HLT2-17</strain>
    </source>
</reference>
<dbReference type="Proteomes" id="UP000293764">
    <property type="component" value="Unassembled WGS sequence"/>
</dbReference>
<organism evidence="1 2">
    <name type="scientific">Pengzhenrongella frigida</name>
    <dbReference type="NCBI Taxonomy" id="1259133"/>
    <lineage>
        <taxon>Bacteria</taxon>
        <taxon>Bacillati</taxon>
        <taxon>Actinomycetota</taxon>
        <taxon>Actinomycetes</taxon>
        <taxon>Micrococcales</taxon>
        <taxon>Pengzhenrongella</taxon>
    </lineage>
</organism>
<accession>A0A4Q5N427</accession>
<protein>
    <submittedName>
        <fullName evidence="1">Uncharacterized protein</fullName>
    </submittedName>
</protein>
<dbReference type="OrthoDB" id="4829533at2"/>
<dbReference type="EMBL" id="SDWW01000017">
    <property type="protein sequence ID" value="RYV51397.1"/>
    <property type="molecule type" value="Genomic_DNA"/>
</dbReference>
<proteinExistence type="predicted"/>
<sequence>MTSPATGRSGAPMLPTTFTTPDGAVAAARAARATAQAIPTQRARGRRALAAPLPLGSIATTQSRTLPGTTSCGVCASTALTHLEMTLTDGTPVVFVSCHACEHKSWFEVDGDGTAMSLQAVLGSATKITAKA</sequence>
<name>A0A4Q5N427_9MICO</name>
<evidence type="ECO:0000313" key="2">
    <source>
        <dbReference type="Proteomes" id="UP000293764"/>
    </source>
</evidence>
<comment type="caution">
    <text evidence="1">The sequence shown here is derived from an EMBL/GenBank/DDBJ whole genome shotgun (WGS) entry which is preliminary data.</text>
</comment>